<dbReference type="EMBL" id="JAEHOD010000010">
    <property type="protein sequence ID" value="KAG2450795.1"/>
    <property type="molecule type" value="Genomic_DNA"/>
</dbReference>
<protein>
    <recommendedName>
        <fullName evidence="2">glycerophosphodiester phosphodiesterase</fullName>
        <ecNumber evidence="2">3.1.4.46</ecNumber>
    </recommendedName>
</protein>
<dbReference type="Pfam" id="PF03009">
    <property type="entry name" value="GDPD"/>
    <property type="match status" value="1"/>
</dbReference>
<comment type="catalytic activity">
    <reaction evidence="6">
        <text>a sn-glycero-3-phosphodiester + H2O = an alcohol + sn-glycerol 3-phosphate + H(+)</text>
        <dbReference type="Rhea" id="RHEA:12969"/>
        <dbReference type="ChEBI" id="CHEBI:15377"/>
        <dbReference type="ChEBI" id="CHEBI:15378"/>
        <dbReference type="ChEBI" id="CHEBI:30879"/>
        <dbReference type="ChEBI" id="CHEBI:57597"/>
        <dbReference type="ChEBI" id="CHEBI:83408"/>
        <dbReference type="EC" id="3.1.4.46"/>
    </reaction>
</comment>
<dbReference type="SUPFAM" id="SSF51695">
    <property type="entry name" value="PLC-like phosphodiesterases"/>
    <property type="match status" value="1"/>
</dbReference>
<keyword evidence="3" id="KW-0732">Signal</keyword>
<evidence type="ECO:0000313" key="8">
    <source>
        <dbReference type="EMBL" id="KAG2450795.1"/>
    </source>
</evidence>
<proteinExistence type="inferred from homology"/>
<keyword evidence="5" id="KW-0378">Hydrolase</keyword>
<dbReference type="PANTHER" id="PTHR43620:SF7">
    <property type="entry name" value="GLYCEROPHOSPHODIESTER PHOSPHODIESTERASE GDPD5-RELATED"/>
    <property type="match status" value="1"/>
</dbReference>
<dbReference type="GO" id="GO:0006629">
    <property type="term" value="P:lipid metabolic process"/>
    <property type="evidence" value="ECO:0007669"/>
    <property type="project" value="InterPro"/>
</dbReference>
<sequence length="450" mass="46162">MAYRGASAAFPEHSVGAYRAAMEQGAQFVECDVVLTKDLVPICRHESNIADTTNVLLGAHRHGWGLGASSNGTQVFAADLTLAQIKQLRAVFPGTVPTAATAAQAGADGEAKGQCDMDAAAGSCAAPWSGAAEPKAAGEGAAVARAETCKWDGATGGAAVGGGPAAYTPACSESVPSGADELASPAYEVATLEELIWMSMASRGPAVGVALHIQAAAWHNAHPVLQPRLAAASTTFEDILLQLLNKYGYAAGPYGSEAWRQRPTYIMAFEAKSLQYLAQRTNAPLTLVLGPTIPDTGETWDSATSEEGLRRIATYAQSLAVARQSLLVPAGPAVAAVAEAAGEAGGDGGLAASPVLARMRQAGLQVFASVFKPAAGHLLPGAASWEQEIVPLLTAGEQLPGGGGDAEAAPAEGQEQKLLFSQRHALGIDGLFADSPGMLKQVYDKYACRD</sequence>
<comment type="similarity">
    <text evidence="1">Belongs to the glycerophosphoryl diester phosphodiesterase family.</text>
</comment>
<evidence type="ECO:0000256" key="6">
    <source>
        <dbReference type="ARBA" id="ARBA00047512"/>
    </source>
</evidence>
<keyword evidence="9" id="KW-1185">Reference proteome</keyword>
<reference evidence="8" key="1">
    <citation type="journal article" date="2020" name="bioRxiv">
        <title>Comparative genomics of Chlamydomonas.</title>
        <authorList>
            <person name="Craig R.J."/>
            <person name="Hasan A.R."/>
            <person name="Ness R.W."/>
            <person name="Keightley P.D."/>
        </authorList>
    </citation>
    <scope>NUCLEOTIDE SEQUENCE</scope>
    <source>
        <strain evidence="8">CCAP 11/173</strain>
    </source>
</reference>
<evidence type="ECO:0000256" key="1">
    <source>
        <dbReference type="ARBA" id="ARBA00007277"/>
    </source>
</evidence>
<dbReference type="AlphaFoldDB" id="A0A835WQF8"/>
<dbReference type="OrthoDB" id="538821at2759"/>
<gene>
    <name evidence="8" type="ORF">HYH02_004632</name>
</gene>
<dbReference type="GO" id="GO:0006071">
    <property type="term" value="P:glycerol metabolic process"/>
    <property type="evidence" value="ECO:0007669"/>
    <property type="project" value="UniProtKB-KW"/>
</dbReference>
<dbReference type="Gene3D" id="3.20.20.190">
    <property type="entry name" value="Phosphatidylinositol (PI) phosphodiesterase"/>
    <property type="match status" value="2"/>
</dbReference>
<accession>A0A835WQF8</accession>
<evidence type="ECO:0000313" key="9">
    <source>
        <dbReference type="Proteomes" id="UP000613740"/>
    </source>
</evidence>
<organism evidence="8 9">
    <name type="scientific">Chlamydomonas schloesseri</name>
    <dbReference type="NCBI Taxonomy" id="2026947"/>
    <lineage>
        <taxon>Eukaryota</taxon>
        <taxon>Viridiplantae</taxon>
        <taxon>Chlorophyta</taxon>
        <taxon>core chlorophytes</taxon>
        <taxon>Chlorophyceae</taxon>
        <taxon>CS clade</taxon>
        <taxon>Chlamydomonadales</taxon>
        <taxon>Chlamydomonadaceae</taxon>
        <taxon>Chlamydomonas</taxon>
    </lineage>
</organism>
<dbReference type="Proteomes" id="UP000613740">
    <property type="component" value="Unassembled WGS sequence"/>
</dbReference>
<dbReference type="EC" id="3.1.4.46" evidence="2"/>
<evidence type="ECO:0000256" key="5">
    <source>
        <dbReference type="ARBA" id="ARBA00022801"/>
    </source>
</evidence>
<evidence type="ECO:0000256" key="3">
    <source>
        <dbReference type="ARBA" id="ARBA00022729"/>
    </source>
</evidence>
<evidence type="ECO:0000256" key="2">
    <source>
        <dbReference type="ARBA" id="ARBA00012247"/>
    </source>
</evidence>
<comment type="caution">
    <text evidence="8">The sequence shown here is derived from an EMBL/GenBank/DDBJ whole genome shotgun (WGS) entry which is preliminary data.</text>
</comment>
<dbReference type="PROSITE" id="PS51704">
    <property type="entry name" value="GP_PDE"/>
    <property type="match status" value="1"/>
</dbReference>
<dbReference type="PANTHER" id="PTHR43620">
    <property type="entry name" value="GLYCEROPHOSPHORYL DIESTER PHOSPHODIESTERASE"/>
    <property type="match status" value="1"/>
</dbReference>
<evidence type="ECO:0000259" key="7">
    <source>
        <dbReference type="PROSITE" id="PS51704"/>
    </source>
</evidence>
<dbReference type="InterPro" id="IPR017946">
    <property type="entry name" value="PLC-like_Pdiesterase_TIM-brl"/>
</dbReference>
<dbReference type="GO" id="GO:0008889">
    <property type="term" value="F:glycerophosphodiester phosphodiesterase activity"/>
    <property type="evidence" value="ECO:0007669"/>
    <property type="project" value="UniProtKB-EC"/>
</dbReference>
<dbReference type="InterPro" id="IPR030395">
    <property type="entry name" value="GP_PDE_dom"/>
</dbReference>
<name>A0A835WQF8_9CHLO</name>
<keyword evidence="4" id="KW-0319">Glycerol metabolism</keyword>
<evidence type="ECO:0000256" key="4">
    <source>
        <dbReference type="ARBA" id="ARBA00022798"/>
    </source>
</evidence>
<feature type="domain" description="GP-PDE" evidence="7">
    <location>
        <begin position="1"/>
        <end position="443"/>
    </location>
</feature>